<comment type="similarity">
    <text evidence="1">Belongs to the protein kinase superfamily. STE Ser/Thr protein kinase family. STE20 subfamily.</text>
</comment>
<dbReference type="GO" id="GO:0005524">
    <property type="term" value="F:ATP binding"/>
    <property type="evidence" value="ECO:0007669"/>
    <property type="project" value="UniProtKB-KW"/>
</dbReference>
<protein>
    <recommendedName>
        <fullName evidence="4">Protein kinase domain-containing protein</fullName>
    </recommendedName>
</protein>
<dbReference type="InterPro" id="IPR051931">
    <property type="entry name" value="PAK3-like"/>
</dbReference>
<comment type="caution">
    <text evidence="5">The sequence shown here is derived from an EMBL/GenBank/DDBJ whole genome shotgun (WGS) entry which is preliminary data.</text>
</comment>
<sequence length="175" mass="20127">MSVPLTGGRGIDLVFSRLSRDKIRPQASRARSRLRTRELQELRQLNHQHLVRIIGSYIDIHYIAYLWKLVAHGTLDEFLVEPSPRRSVIYGSLFGAMNYLHTHRVRHRDLTAPHILIDSVGEVYISYFGSSYNWTLKPSSRTNHPDVNISADYMAPEMPEEPGLLCGIRESPFSR</sequence>
<keyword evidence="3" id="KW-0067">ATP-binding</keyword>
<dbReference type="AlphaFoldDB" id="A0A2A9P389"/>
<dbReference type="Gene3D" id="1.10.510.10">
    <property type="entry name" value="Transferase(Phosphotransferase) domain 1"/>
    <property type="match status" value="1"/>
</dbReference>
<evidence type="ECO:0000256" key="3">
    <source>
        <dbReference type="ARBA" id="ARBA00022840"/>
    </source>
</evidence>
<dbReference type="Proteomes" id="UP000037136">
    <property type="component" value="Unassembled WGS sequence"/>
</dbReference>
<gene>
    <name evidence="5" type="ORF">XA68_18299</name>
</gene>
<keyword evidence="6" id="KW-1185">Reference proteome</keyword>
<evidence type="ECO:0000313" key="6">
    <source>
        <dbReference type="Proteomes" id="UP000037136"/>
    </source>
</evidence>
<dbReference type="InterPro" id="IPR011009">
    <property type="entry name" value="Kinase-like_dom_sf"/>
</dbReference>
<keyword evidence="2" id="KW-0547">Nucleotide-binding</keyword>
<dbReference type="GO" id="GO:0004672">
    <property type="term" value="F:protein kinase activity"/>
    <property type="evidence" value="ECO:0007669"/>
    <property type="project" value="InterPro"/>
</dbReference>
<dbReference type="PANTHER" id="PTHR45832">
    <property type="entry name" value="SERINE/THREONINE-PROTEIN KINASE SAMKA-RELATED-RELATED"/>
    <property type="match status" value="1"/>
</dbReference>
<proteinExistence type="inferred from homology"/>
<dbReference type="PANTHER" id="PTHR45832:SF22">
    <property type="entry name" value="SERINE_THREONINE-PROTEIN KINASE SAMKA-RELATED"/>
    <property type="match status" value="1"/>
</dbReference>
<feature type="domain" description="Protein kinase" evidence="4">
    <location>
        <begin position="1"/>
        <end position="175"/>
    </location>
</feature>
<organism evidence="5 6">
    <name type="scientific">Ophiocordyceps unilateralis</name>
    <name type="common">Zombie-ant fungus</name>
    <name type="synonym">Torrubia unilateralis</name>
    <dbReference type="NCBI Taxonomy" id="268505"/>
    <lineage>
        <taxon>Eukaryota</taxon>
        <taxon>Fungi</taxon>
        <taxon>Dikarya</taxon>
        <taxon>Ascomycota</taxon>
        <taxon>Pezizomycotina</taxon>
        <taxon>Sordariomycetes</taxon>
        <taxon>Hypocreomycetidae</taxon>
        <taxon>Hypocreales</taxon>
        <taxon>Ophiocordycipitaceae</taxon>
        <taxon>Ophiocordyceps</taxon>
    </lineage>
</organism>
<dbReference type="EMBL" id="LAZP02000911">
    <property type="protein sequence ID" value="PFH55451.1"/>
    <property type="molecule type" value="Genomic_DNA"/>
</dbReference>
<dbReference type="SUPFAM" id="SSF56112">
    <property type="entry name" value="Protein kinase-like (PK-like)"/>
    <property type="match status" value="1"/>
</dbReference>
<evidence type="ECO:0000313" key="5">
    <source>
        <dbReference type="EMBL" id="PFH55451.1"/>
    </source>
</evidence>
<accession>A0A2A9P389</accession>
<dbReference type="OrthoDB" id="248923at2759"/>
<reference evidence="5 6" key="1">
    <citation type="journal article" date="2015" name="BMC Genomics">
        <title>Gene expression during zombie ant biting behavior reflects the complexity underlying fungal parasitic behavioral manipulation.</title>
        <authorList>
            <person name="de Bekker C."/>
            <person name="Ohm R.A."/>
            <person name="Loreto R.G."/>
            <person name="Sebastian A."/>
            <person name="Albert I."/>
            <person name="Merrow M."/>
            <person name="Brachmann A."/>
            <person name="Hughes D.P."/>
        </authorList>
    </citation>
    <scope>NUCLEOTIDE SEQUENCE [LARGE SCALE GENOMIC DNA]</scope>
    <source>
        <strain evidence="5 6">SC16a</strain>
    </source>
</reference>
<dbReference type="PROSITE" id="PS50011">
    <property type="entry name" value="PROTEIN_KINASE_DOM"/>
    <property type="match status" value="1"/>
</dbReference>
<evidence type="ECO:0000259" key="4">
    <source>
        <dbReference type="PROSITE" id="PS50011"/>
    </source>
</evidence>
<dbReference type="Pfam" id="PF00069">
    <property type="entry name" value="Pkinase"/>
    <property type="match status" value="1"/>
</dbReference>
<evidence type="ECO:0000256" key="2">
    <source>
        <dbReference type="ARBA" id="ARBA00022741"/>
    </source>
</evidence>
<name>A0A2A9P389_OPHUN</name>
<reference evidence="5 6" key="2">
    <citation type="journal article" date="2017" name="Sci. Rep.">
        <title>Ant-infecting Ophiocordyceps genomes reveal a high diversity of potential behavioral manipulation genes and a possible major role for enterotoxins.</title>
        <authorList>
            <person name="de Bekker C."/>
            <person name="Ohm R.A."/>
            <person name="Evans H.C."/>
            <person name="Brachmann A."/>
            <person name="Hughes D.P."/>
        </authorList>
    </citation>
    <scope>NUCLEOTIDE SEQUENCE [LARGE SCALE GENOMIC DNA]</scope>
    <source>
        <strain evidence="5 6">SC16a</strain>
    </source>
</reference>
<evidence type="ECO:0000256" key="1">
    <source>
        <dbReference type="ARBA" id="ARBA00008874"/>
    </source>
</evidence>
<dbReference type="InterPro" id="IPR000719">
    <property type="entry name" value="Prot_kinase_dom"/>
</dbReference>